<accession>A0AAE0GF76</accession>
<proteinExistence type="predicted"/>
<comment type="caution">
    <text evidence="1">The sequence shown here is derived from an EMBL/GenBank/DDBJ whole genome shotgun (WGS) entry which is preliminary data.</text>
</comment>
<keyword evidence="2" id="KW-1185">Reference proteome</keyword>
<protein>
    <submittedName>
        <fullName evidence="1">Uncharacterized protein</fullName>
    </submittedName>
</protein>
<dbReference type="AlphaFoldDB" id="A0AAE0GF76"/>
<organism evidence="1 2">
    <name type="scientific">Cymbomonas tetramitiformis</name>
    <dbReference type="NCBI Taxonomy" id="36881"/>
    <lineage>
        <taxon>Eukaryota</taxon>
        <taxon>Viridiplantae</taxon>
        <taxon>Chlorophyta</taxon>
        <taxon>Pyramimonadophyceae</taxon>
        <taxon>Pyramimonadales</taxon>
        <taxon>Pyramimonadaceae</taxon>
        <taxon>Cymbomonas</taxon>
    </lineage>
</organism>
<evidence type="ECO:0000313" key="2">
    <source>
        <dbReference type="Proteomes" id="UP001190700"/>
    </source>
</evidence>
<dbReference type="Gene3D" id="2.60.120.260">
    <property type="entry name" value="Galactose-binding domain-like"/>
    <property type="match status" value="1"/>
</dbReference>
<dbReference type="Proteomes" id="UP001190700">
    <property type="component" value="Unassembled WGS sequence"/>
</dbReference>
<evidence type="ECO:0000313" key="1">
    <source>
        <dbReference type="EMBL" id="KAK3276867.1"/>
    </source>
</evidence>
<reference evidence="1 2" key="1">
    <citation type="journal article" date="2015" name="Genome Biol. Evol.">
        <title>Comparative Genomics of a Bacterivorous Green Alga Reveals Evolutionary Causalities and Consequences of Phago-Mixotrophic Mode of Nutrition.</title>
        <authorList>
            <person name="Burns J.A."/>
            <person name="Paasch A."/>
            <person name="Narechania A."/>
            <person name="Kim E."/>
        </authorList>
    </citation>
    <scope>NUCLEOTIDE SEQUENCE [LARGE SCALE GENOMIC DNA]</scope>
    <source>
        <strain evidence="1 2">PLY_AMNH</strain>
    </source>
</reference>
<gene>
    <name evidence="1" type="ORF">CYMTET_15089</name>
</gene>
<dbReference type="EMBL" id="LGRX02006346">
    <property type="protein sequence ID" value="KAK3276867.1"/>
    <property type="molecule type" value="Genomic_DNA"/>
</dbReference>
<name>A0AAE0GF76_9CHLO</name>
<sequence>MAPAIQELAIYIQEKRCTNYFRMFMRATTLFPSGVSSPGSPLVSIPNVFTTSSKADKRARTWSCLCLLAAVYFTYKFVGFLWTPRAQGWTDDHKAIPGHSLVNGAFTIGEPGDIVGKWKAIRSPVGWSSSGDGINVIGDNCDSWGGLSPRVSRSFIGLQGRNAYIEQSLVLDPLKNYTLTFSAAVRPGHSSLQALEVKAAGERVWIGSPASASLSDSSFQPYTATFAPRVSEVSLRFVNLSPTHIGDNAIFLDDVSIQPARMPARTCAMALQISSAEVLWAELRYAS</sequence>